<evidence type="ECO:0000313" key="12">
    <source>
        <dbReference type="EMBL" id="RWS25027.1"/>
    </source>
</evidence>
<dbReference type="InterPro" id="IPR012337">
    <property type="entry name" value="RNaseH-like_sf"/>
</dbReference>
<keyword evidence="3" id="KW-0540">Nuclease</keyword>
<evidence type="ECO:0000256" key="10">
    <source>
        <dbReference type="SAM" id="MobiDB-lite"/>
    </source>
</evidence>
<evidence type="ECO:0000259" key="11">
    <source>
        <dbReference type="PROSITE" id="PS50967"/>
    </source>
</evidence>
<dbReference type="SMART" id="SM00474">
    <property type="entry name" value="35EXOc"/>
    <property type="match status" value="1"/>
</dbReference>
<organism evidence="12 13">
    <name type="scientific">Leptotrombidium deliense</name>
    <dbReference type="NCBI Taxonomy" id="299467"/>
    <lineage>
        <taxon>Eukaryota</taxon>
        <taxon>Metazoa</taxon>
        <taxon>Ecdysozoa</taxon>
        <taxon>Arthropoda</taxon>
        <taxon>Chelicerata</taxon>
        <taxon>Arachnida</taxon>
        <taxon>Acari</taxon>
        <taxon>Acariformes</taxon>
        <taxon>Trombidiformes</taxon>
        <taxon>Prostigmata</taxon>
        <taxon>Anystina</taxon>
        <taxon>Parasitengona</taxon>
        <taxon>Trombiculoidea</taxon>
        <taxon>Trombiculidae</taxon>
        <taxon>Leptotrombidium</taxon>
    </lineage>
</organism>
<dbReference type="GO" id="GO:0071036">
    <property type="term" value="P:nuclear polyadenylation-dependent snoRNA catabolic process"/>
    <property type="evidence" value="ECO:0007669"/>
    <property type="project" value="TreeGrafter"/>
</dbReference>
<dbReference type="GO" id="GO:0000166">
    <property type="term" value="F:nucleotide binding"/>
    <property type="evidence" value="ECO:0007669"/>
    <property type="project" value="InterPro"/>
</dbReference>
<dbReference type="Gene3D" id="3.30.420.10">
    <property type="entry name" value="Ribonuclease H-like superfamily/Ribonuclease H"/>
    <property type="match status" value="1"/>
</dbReference>
<protein>
    <recommendedName>
        <fullName evidence="9">Exosome complex component 10 homolog</fullName>
    </recommendedName>
</protein>
<keyword evidence="5" id="KW-0271">Exosome</keyword>
<evidence type="ECO:0000256" key="7">
    <source>
        <dbReference type="ARBA" id="ARBA00023242"/>
    </source>
</evidence>
<dbReference type="AlphaFoldDB" id="A0A443SBZ7"/>
<keyword evidence="13" id="KW-1185">Reference proteome</keyword>
<dbReference type="CDD" id="cd06147">
    <property type="entry name" value="Rrp6p_like_exo"/>
    <property type="match status" value="1"/>
</dbReference>
<dbReference type="GO" id="GO:0071040">
    <property type="term" value="P:nuclear polyadenylation-dependent antisense transcript catabolic process"/>
    <property type="evidence" value="ECO:0007669"/>
    <property type="project" value="TreeGrafter"/>
</dbReference>
<dbReference type="GO" id="GO:0005730">
    <property type="term" value="C:nucleolus"/>
    <property type="evidence" value="ECO:0007669"/>
    <property type="project" value="TreeGrafter"/>
</dbReference>
<keyword evidence="4" id="KW-0378">Hydrolase</keyword>
<evidence type="ECO:0000256" key="8">
    <source>
        <dbReference type="ARBA" id="ARBA00043957"/>
    </source>
</evidence>
<dbReference type="SUPFAM" id="SSF47819">
    <property type="entry name" value="HRDC-like"/>
    <property type="match status" value="1"/>
</dbReference>
<dbReference type="InterPro" id="IPR010997">
    <property type="entry name" value="HRDC-like_sf"/>
</dbReference>
<dbReference type="InterPro" id="IPR049559">
    <property type="entry name" value="Rrp6p-like_exo"/>
</dbReference>
<name>A0A443SBZ7_9ACAR</name>
<keyword evidence="7" id="KW-0539">Nucleus</keyword>
<evidence type="ECO:0000256" key="4">
    <source>
        <dbReference type="ARBA" id="ARBA00022801"/>
    </source>
</evidence>
<comment type="subcellular location">
    <subcellularLocation>
        <location evidence="1">Nucleus</location>
    </subcellularLocation>
</comment>
<feature type="domain" description="HRDC" evidence="11">
    <location>
        <begin position="447"/>
        <end position="527"/>
    </location>
</feature>
<comment type="similarity">
    <text evidence="8">Belongs to the exosome component 10/RRP6 family.</text>
</comment>
<evidence type="ECO:0000256" key="1">
    <source>
        <dbReference type="ARBA" id="ARBA00004123"/>
    </source>
</evidence>
<evidence type="ECO:0000256" key="9">
    <source>
        <dbReference type="ARBA" id="ARBA00070365"/>
    </source>
</evidence>
<feature type="compositionally biased region" description="Low complexity" evidence="10">
    <location>
        <begin position="717"/>
        <end position="726"/>
    </location>
</feature>
<comment type="caution">
    <text evidence="12">The sequence shown here is derived from an EMBL/GenBank/DDBJ whole genome shotgun (WGS) entry which is preliminary data.</text>
</comment>
<dbReference type="VEuPathDB" id="VectorBase:LDEU007012"/>
<dbReference type="EMBL" id="NCKV01004144">
    <property type="protein sequence ID" value="RWS25027.1"/>
    <property type="molecule type" value="Genomic_DNA"/>
</dbReference>
<dbReference type="GO" id="GO:0071044">
    <property type="term" value="P:histone mRNA catabolic process"/>
    <property type="evidence" value="ECO:0007669"/>
    <property type="project" value="TreeGrafter"/>
</dbReference>
<dbReference type="Pfam" id="PF00570">
    <property type="entry name" value="HRDC"/>
    <property type="match status" value="1"/>
</dbReference>
<dbReference type="GO" id="GO:0071035">
    <property type="term" value="P:nuclear polyadenylation-dependent rRNA catabolic process"/>
    <property type="evidence" value="ECO:0007669"/>
    <property type="project" value="TreeGrafter"/>
</dbReference>
<reference evidence="12 13" key="1">
    <citation type="journal article" date="2018" name="Gigascience">
        <title>Genomes of trombidid mites reveal novel predicted allergens and laterally-transferred genes associated with secondary metabolism.</title>
        <authorList>
            <person name="Dong X."/>
            <person name="Chaisiri K."/>
            <person name="Xia D."/>
            <person name="Armstrong S.D."/>
            <person name="Fang Y."/>
            <person name="Donnelly M.J."/>
            <person name="Kadowaki T."/>
            <person name="McGarry J.W."/>
            <person name="Darby A.C."/>
            <person name="Makepeace B.L."/>
        </authorList>
    </citation>
    <scope>NUCLEOTIDE SEQUENCE [LARGE SCALE GENOMIC DNA]</scope>
    <source>
        <strain evidence="12">UoL-UT</strain>
    </source>
</reference>
<dbReference type="FunFam" id="3.30.420.10:FF:000059">
    <property type="entry name" value="Exosome complex exonuclease Rrp6"/>
    <property type="match status" value="1"/>
</dbReference>
<dbReference type="GO" id="GO:0000467">
    <property type="term" value="P:exonucleolytic trimming to generate mature 3'-end of 5.8S rRNA from tricistronic rRNA transcript (SSU-rRNA, 5.8S rRNA, LSU-rRNA)"/>
    <property type="evidence" value="ECO:0007669"/>
    <property type="project" value="InterPro"/>
</dbReference>
<dbReference type="Pfam" id="PF01612">
    <property type="entry name" value="DNA_pol_A_exo1"/>
    <property type="match status" value="1"/>
</dbReference>
<evidence type="ECO:0000256" key="2">
    <source>
        <dbReference type="ARBA" id="ARBA00022552"/>
    </source>
</evidence>
<dbReference type="InterPro" id="IPR044876">
    <property type="entry name" value="HRDC_dom_sf"/>
</dbReference>
<dbReference type="GO" id="GO:0003727">
    <property type="term" value="F:single-stranded RNA binding"/>
    <property type="evidence" value="ECO:0007669"/>
    <property type="project" value="TreeGrafter"/>
</dbReference>
<dbReference type="GO" id="GO:0071038">
    <property type="term" value="P:TRAMP-dependent tRNA surveillance pathway"/>
    <property type="evidence" value="ECO:0007669"/>
    <property type="project" value="TreeGrafter"/>
</dbReference>
<evidence type="ECO:0000256" key="5">
    <source>
        <dbReference type="ARBA" id="ARBA00022835"/>
    </source>
</evidence>
<dbReference type="PROSITE" id="PS50967">
    <property type="entry name" value="HRDC"/>
    <property type="match status" value="1"/>
</dbReference>
<dbReference type="GO" id="GO:0071037">
    <property type="term" value="P:nuclear polyadenylation-dependent snRNA catabolic process"/>
    <property type="evidence" value="ECO:0007669"/>
    <property type="project" value="TreeGrafter"/>
</dbReference>
<dbReference type="Gene3D" id="1.10.150.80">
    <property type="entry name" value="HRDC domain"/>
    <property type="match status" value="1"/>
</dbReference>
<dbReference type="PANTHER" id="PTHR12124:SF47">
    <property type="entry name" value="EXOSOME COMPONENT 10"/>
    <property type="match status" value="1"/>
</dbReference>
<keyword evidence="6" id="KW-0269">Exonuclease</keyword>
<dbReference type="OrthoDB" id="2250022at2759"/>
<evidence type="ECO:0000313" key="13">
    <source>
        <dbReference type="Proteomes" id="UP000288716"/>
    </source>
</evidence>
<dbReference type="InterPro" id="IPR012588">
    <property type="entry name" value="Exosome-assoc_fac_Rrp6_N"/>
</dbReference>
<dbReference type="InterPro" id="IPR045092">
    <property type="entry name" value="Rrp6-like"/>
</dbReference>
<gene>
    <name evidence="12" type="ORF">B4U80_05932</name>
</gene>
<dbReference type="InterPro" id="IPR002121">
    <property type="entry name" value="HRDC_dom"/>
</dbReference>
<keyword evidence="2" id="KW-0698">rRNA processing</keyword>
<dbReference type="InterPro" id="IPR036397">
    <property type="entry name" value="RNaseH_sf"/>
</dbReference>
<dbReference type="STRING" id="299467.A0A443SBZ7"/>
<dbReference type="PANTHER" id="PTHR12124">
    <property type="entry name" value="POLYMYOSITIS/SCLERODERMA AUTOANTIGEN-RELATED"/>
    <property type="match status" value="1"/>
</dbReference>
<dbReference type="FunFam" id="1.10.150.80:FF:000001">
    <property type="entry name" value="Putative exosome component 10"/>
    <property type="match status" value="1"/>
</dbReference>
<dbReference type="InterPro" id="IPR002562">
    <property type="entry name" value="3'-5'_exonuclease_dom"/>
</dbReference>
<proteinExistence type="inferred from homology"/>
<dbReference type="GO" id="GO:0071039">
    <property type="term" value="P:nuclear polyadenylation-dependent CUT catabolic process"/>
    <property type="evidence" value="ECO:0007669"/>
    <property type="project" value="TreeGrafter"/>
</dbReference>
<dbReference type="SMART" id="SM00341">
    <property type="entry name" value="HRDC"/>
    <property type="match status" value="1"/>
</dbReference>
<evidence type="ECO:0000256" key="6">
    <source>
        <dbReference type="ARBA" id="ARBA00022839"/>
    </source>
</evidence>
<dbReference type="GO" id="GO:0000176">
    <property type="term" value="C:nuclear exosome (RNase complex)"/>
    <property type="evidence" value="ECO:0007669"/>
    <property type="project" value="InterPro"/>
</dbReference>
<dbReference type="Proteomes" id="UP000288716">
    <property type="component" value="Unassembled WGS sequence"/>
</dbReference>
<dbReference type="SUPFAM" id="SSF53098">
    <property type="entry name" value="Ribonuclease H-like"/>
    <property type="match status" value="1"/>
</dbReference>
<accession>A0A443SBZ7</accession>
<dbReference type="Pfam" id="PF08066">
    <property type="entry name" value="PMC2NT"/>
    <property type="match status" value="1"/>
</dbReference>
<feature type="region of interest" description="Disordered" evidence="10">
    <location>
        <begin position="715"/>
        <end position="747"/>
    </location>
</feature>
<sequence>MEDNKSESNLKDVQKSVVTATKCANSVPLSEFTFYSTFNSFSKVMQHEKRILDELMSSMVKQQKSDRSFEKKTEVEDKFDVLCDVNDLILDRVGHYLDDALGLKKKNEELVIATLNVSKNTQSLHTETTASWNKQAKQRQDGVYNLYSAKAIQRPQSKFKDKIDNRNIPFVPIIKEKPNSIKPLAILAERNESGEESFSHPYEFEIEKFEILDSFLEKVNPKEPKPIKETPLRYIDSVNGLQEMCNKLQTVSEFAVDLEHHSYRSFQGFTCLMQISTRDEDFIIDTLELRSELHVLNEIFTNPKIVKVFHGADMDIVWLQRDFGVYVVNLFDTGVAAKMLNFAHFSLAFLLKHYCNVETNKQFQLADWRMRPLPEDMLLYAREDTHYLLYIYDKMKNELISKGNVTNNLLRATFDRSRQVCLKKYEKPVLNEVSYLALVKKSKSILNNRQLFALKELLVWRDKIARVEDESLGYVLPNHMILHIAEVLPREQQGILACCNPVPPLVKRQLNEIHSIILKARELPLDKNENVASKSVSNNSQRLVDLDNYLHSRQDFSDIPDSSQHFNTLLVDGKADEVDYAKHIEVPKESDVPVLDERVDKLQSYFVSLNEQQNEIPKVPEVIKEETVEDIEVDDNTPIRDLMPKPKKKKKGRIVPDIPCNSVASAIYTLGTGQPSTSEPVASAVKPFDYQSFDYSKFASNSKNAAKNKKFFDPISKLNDNLNKSNPKLKNKRKNEMSSMNHKKRKN</sequence>
<dbReference type="GO" id="GO:0071051">
    <property type="term" value="P:poly(A)-dependent snoRNA 3'-end processing"/>
    <property type="evidence" value="ECO:0007669"/>
    <property type="project" value="TreeGrafter"/>
</dbReference>
<dbReference type="GO" id="GO:0000175">
    <property type="term" value="F:3'-5'-RNA exonuclease activity"/>
    <property type="evidence" value="ECO:0007669"/>
    <property type="project" value="InterPro"/>
</dbReference>
<evidence type="ECO:0000256" key="3">
    <source>
        <dbReference type="ARBA" id="ARBA00022722"/>
    </source>
</evidence>